<keyword evidence="2 8" id="KW-0949">S-adenosyl-L-methionine</keyword>
<reference evidence="10" key="1">
    <citation type="submission" date="2007-06" db="EMBL/GenBank/DDBJ databases">
        <title>Complete sequence of Methanococcus aeolicus Nankai-3.</title>
        <authorList>
            <consortium name="US DOE Joint Genome Institute"/>
            <person name="Copeland A."/>
            <person name="Lucas S."/>
            <person name="Lapidus A."/>
            <person name="Barry K."/>
            <person name="Glavina del Rio T."/>
            <person name="Dalin E."/>
            <person name="Tice H."/>
            <person name="Pitluck S."/>
            <person name="Chain P."/>
            <person name="Malfatti S."/>
            <person name="Shin M."/>
            <person name="Vergez L."/>
            <person name="Schmutz J."/>
            <person name="Larimer F."/>
            <person name="Land M."/>
            <person name="Hauser L."/>
            <person name="Kyrpides N."/>
            <person name="Lykidis A."/>
            <person name="Sieprawska-Lupa M."/>
            <person name="Whitman W.B."/>
            <person name="Richardson P."/>
        </authorList>
    </citation>
    <scope>NUCLEOTIDE SEQUENCE [LARGE SCALE GENOMIC DNA]</scope>
    <source>
        <strain evidence="10">Nankai-3</strain>
    </source>
</reference>
<protein>
    <recommendedName>
        <fullName evidence="8">7-carboxy-7-deazaguanine synthase</fullName>
        <shortName evidence="8">CDG synthase</shortName>
        <ecNumber evidence="8">4.3.99.3</ecNumber>
    </recommendedName>
    <alternativeName>
        <fullName evidence="8">Archaeosine biosynthesis protein QueE</fullName>
    </alternativeName>
</protein>
<comment type="similarity">
    <text evidence="8">Belongs to the radical SAM superfamily. 7-carboxy-7-deazaguanine synthase family.</text>
</comment>
<evidence type="ECO:0000256" key="4">
    <source>
        <dbReference type="ARBA" id="ARBA00022842"/>
    </source>
</evidence>
<dbReference type="SUPFAM" id="SSF102114">
    <property type="entry name" value="Radical SAM enzymes"/>
    <property type="match status" value="1"/>
</dbReference>
<keyword evidence="1 8" id="KW-0004">4Fe-4S</keyword>
<comment type="catalytic activity">
    <reaction evidence="8">
        <text>6-carboxy-5,6,7,8-tetrahydropterin + H(+) = 7-carboxy-7-carbaguanine + NH4(+)</text>
        <dbReference type="Rhea" id="RHEA:27974"/>
        <dbReference type="ChEBI" id="CHEBI:15378"/>
        <dbReference type="ChEBI" id="CHEBI:28938"/>
        <dbReference type="ChEBI" id="CHEBI:61032"/>
        <dbReference type="ChEBI" id="CHEBI:61036"/>
        <dbReference type="EC" id="4.3.99.3"/>
    </reaction>
</comment>
<dbReference type="Proteomes" id="UP000001106">
    <property type="component" value="Chromosome"/>
</dbReference>
<evidence type="ECO:0000256" key="8">
    <source>
        <dbReference type="HAMAP-Rule" id="MF_00917"/>
    </source>
</evidence>
<comment type="function">
    <text evidence="8">Catalyzes the complex heterocyclic radical-mediated conversion of 6-carboxy-5,6,7,8-tetrahydropterin (CPH4) to 7-carboxy-7-deazaguanine (CDG), a step common to the biosynthetic pathways of all 7-deazapurine-containing compounds.</text>
</comment>
<dbReference type="PANTHER" id="PTHR42836">
    <property type="entry name" value="7-CARBOXY-7-DEAZAGUANINE SYNTHASE"/>
    <property type="match status" value="1"/>
</dbReference>
<comment type="subunit">
    <text evidence="8">Homodimer.</text>
</comment>
<comment type="caution">
    <text evidence="8">Lacks conserved residue(s) required for the propagation of feature annotation.</text>
</comment>
<name>A6UV94_META3</name>
<dbReference type="GeneID" id="5326869"/>
<keyword evidence="7 8" id="KW-0456">Lyase</keyword>
<feature type="binding site" evidence="8">
    <location>
        <position position="28"/>
    </location>
    <ligand>
        <name>[4Fe-4S] cluster</name>
        <dbReference type="ChEBI" id="CHEBI:49883"/>
        <note>4Fe-4S-S-AdoMet</note>
    </ligand>
</feature>
<keyword evidence="5 8" id="KW-0408">Iron</keyword>
<dbReference type="Gene3D" id="3.20.20.70">
    <property type="entry name" value="Aldolase class I"/>
    <property type="match status" value="1"/>
</dbReference>
<feature type="binding site" evidence="8">
    <location>
        <position position="86"/>
    </location>
    <ligand>
        <name>substrate</name>
    </ligand>
</feature>
<evidence type="ECO:0000256" key="6">
    <source>
        <dbReference type="ARBA" id="ARBA00023014"/>
    </source>
</evidence>
<dbReference type="GO" id="GO:0000287">
    <property type="term" value="F:magnesium ion binding"/>
    <property type="evidence" value="ECO:0007669"/>
    <property type="project" value="UniProtKB-UniRule"/>
</dbReference>
<dbReference type="EC" id="4.3.99.3" evidence="8"/>
<dbReference type="KEGG" id="mae:Maeo_0834"/>
<organism evidence="10 11">
    <name type="scientific">Methanococcus aeolicus (strain ATCC BAA-1280 / DSM 17508 / OCM 812 / Nankai-3)</name>
    <dbReference type="NCBI Taxonomy" id="419665"/>
    <lineage>
        <taxon>Archaea</taxon>
        <taxon>Methanobacteriati</taxon>
        <taxon>Methanobacteriota</taxon>
        <taxon>Methanomada group</taxon>
        <taxon>Methanococci</taxon>
        <taxon>Methanococcales</taxon>
        <taxon>Methanococcaceae</taxon>
        <taxon>Methanococcus</taxon>
    </lineage>
</organism>
<dbReference type="GO" id="GO:0051539">
    <property type="term" value="F:4 iron, 4 sulfur cluster binding"/>
    <property type="evidence" value="ECO:0007669"/>
    <property type="project" value="UniProtKB-UniRule"/>
</dbReference>
<proteinExistence type="inferred from homology"/>
<dbReference type="eggNOG" id="arCOG02173">
    <property type="taxonomic scope" value="Archaea"/>
</dbReference>
<feature type="binding site" evidence="8">
    <location>
        <position position="35"/>
    </location>
    <ligand>
        <name>[4Fe-4S] cluster</name>
        <dbReference type="ChEBI" id="CHEBI:49883"/>
        <note>4Fe-4S-S-AdoMet</note>
    </ligand>
</feature>
<dbReference type="AlphaFoldDB" id="A6UV94"/>
<dbReference type="PROSITE" id="PS51918">
    <property type="entry name" value="RADICAL_SAM"/>
    <property type="match status" value="1"/>
</dbReference>
<accession>A6UV94</accession>
<sequence>MISEVFSSIMGEGKFIGRRYIFIRFKGCPLNCIYCDEYTKNDMPCRVEEVSGSGIFKEYINTAENNNLIEIINKIKTPDLFAISFTGGEPLLYADKIKEYSDILNDLGHKTHLESNGMFPDKINYFDYSSIDIKLKEHFDFNNFNSKKYDELYNNELKSIEKLYNLGSDVYGKVVIMENTTPETVEQVAKDLSDIGDDIILCIQPVSPFKDIKSPSQQNLLKIMEVCGNHLGDSVICTSQIHKYLGML</sequence>
<evidence type="ECO:0000256" key="7">
    <source>
        <dbReference type="ARBA" id="ARBA00023239"/>
    </source>
</evidence>
<dbReference type="HOGENOM" id="CLU_066739_1_0_2"/>
<dbReference type="GO" id="GO:0016840">
    <property type="term" value="F:carbon-nitrogen lyase activity"/>
    <property type="evidence" value="ECO:0007669"/>
    <property type="project" value="UniProtKB-UniRule"/>
</dbReference>
<comment type="cofactor">
    <cofactor evidence="8">
        <name>[4Fe-4S] cluster</name>
        <dbReference type="ChEBI" id="CHEBI:49883"/>
    </cofactor>
    <text evidence="8">Binds 1 [4Fe-4S] cluster. The cluster is coordinated with 3 cysteines and an exchangeable S-adenosyl-L-methionine.</text>
</comment>
<evidence type="ECO:0000256" key="2">
    <source>
        <dbReference type="ARBA" id="ARBA00022691"/>
    </source>
</evidence>
<evidence type="ECO:0000256" key="3">
    <source>
        <dbReference type="ARBA" id="ARBA00022723"/>
    </source>
</evidence>
<evidence type="ECO:0000313" key="11">
    <source>
        <dbReference type="Proteomes" id="UP000001106"/>
    </source>
</evidence>
<dbReference type="STRING" id="419665.Maeo_0834"/>
<feature type="binding site" evidence="8">
    <location>
        <position position="32"/>
    </location>
    <ligand>
        <name>[4Fe-4S] cluster</name>
        <dbReference type="ChEBI" id="CHEBI:49883"/>
        <note>4Fe-4S-S-AdoMet</note>
    </ligand>
</feature>
<keyword evidence="6 8" id="KW-0411">Iron-sulfur</keyword>
<evidence type="ECO:0000313" key="10">
    <source>
        <dbReference type="EMBL" id="ABR56416.1"/>
    </source>
</evidence>
<comment type="pathway">
    <text evidence="8">Purine metabolism; 7-cyano-7-deazaguanine biosynthesis.</text>
</comment>
<comment type="cofactor">
    <cofactor evidence="8">
        <name>S-adenosyl-L-methionine</name>
        <dbReference type="ChEBI" id="CHEBI:59789"/>
    </cofactor>
    <text evidence="8">Binds 1 S-adenosyl-L-methionine per subunit.</text>
</comment>
<comment type="cofactor">
    <cofactor evidence="8">
        <name>Mg(2+)</name>
        <dbReference type="ChEBI" id="CHEBI:18420"/>
    </cofactor>
</comment>
<dbReference type="InterPro" id="IPR024924">
    <property type="entry name" value="7-CO-7-deazaguanine_synth-like"/>
</dbReference>
<dbReference type="SFLD" id="SFLDS00029">
    <property type="entry name" value="Radical_SAM"/>
    <property type="match status" value="1"/>
</dbReference>
<dbReference type="PANTHER" id="PTHR42836:SF1">
    <property type="entry name" value="7-CARBOXY-7-DEAZAGUANINE SYNTHASE"/>
    <property type="match status" value="1"/>
</dbReference>
<dbReference type="EMBL" id="CP000743">
    <property type="protein sequence ID" value="ABR56416.1"/>
    <property type="molecule type" value="Genomic_DNA"/>
</dbReference>
<keyword evidence="11" id="KW-1185">Reference proteome</keyword>
<dbReference type="RefSeq" id="WP_011973548.1">
    <property type="nucleotide sequence ID" value="NC_009635.1"/>
</dbReference>
<evidence type="ECO:0000256" key="1">
    <source>
        <dbReference type="ARBA" id="ARBA00022485"/>
    </source>
</evidence>
<dbReference type="GO" id="GO:1904047">
    <property type="term" value="F:S-adenosyl-L-methionine binding"/>
    <property type="evidence" value="ECO:0007669"/>
    <property type="project" value="UniProtKB-UniRule"/>
</dbReference>
<keyword evidence="4 8" id="KW-0460">Magnesium</keyword>
<evidence type="ECO:0000259" key="9">
    <source>
        <dbReference type="PROSITE" id="PS51918"/>
    </source>
</evidence>
<dbReference type="HAMAP" id="MF_00917">
    <property type="entry name" value="QueE"/>
    <property type="match status" value="1"/>
</dbReference>
<dbReference type="InterPro" id="IPR007197">
    <property type="entry name" value="rSAM"/>
</dbReference>
<dbReference type="OrthoDB" id="7980at2157"/>
<feature type="binding site" evidence="8">
    <location>
        <begin position="34"/>
        <end position="36"/>
    </location>
    <ligand>
        <name>S-adenosyl-L-methionine</name>
        <dbReference type="ChEBI" id="CHEBI:59789"/>
    </ligand>
</feature>
<dbReference type="InterPro" id="IPR058240">
    <property type="entry name" value="rSAM_sf"/>
</dbReference>
<dbReference type="Pfam" id="PF04055">
    <property type="entry name" value="Radical_SAM"/>
    <property type="match status" value="1"/>
</dbReference>
<feature type="binding site" evidence="8">
    <location>
        <begin position="9"/>
        <end position="11"/>
    </location>
    <ligand>
        <name>substrate</name>
    </ligand>
</feature>
<evidence type="ECO:0000256" key="5">
    <source>
        <dbReference type="ARBA" id="ARBA00023004"/>
    </source>
</evidence>
<gene>
    <name evidence="8" type="primary">queE</name>
    <name evidence="10" type="ordered locus">Maeo_0834</name>
</gene>
<dbReference type="InterPro" id="IPR013785">
    <property type="entry name" value="Aldolase_TIM"/>
</dbReference>
<feature type="domain" description="Radical SAM core" evidence="9">
    <location>
        <begin position="15"/>
        <end position="248"/>
    </location>
</feature>
<dbReference type="UniPathway" id="UPA00391"/>
<feature type="binding site" evidence="8">
    <location>
        <position position="88"/>
    </location>
    <ligand>
        <name>S-adenosyl-L-methionine</name>
        <dbReference type="ChEBI" id="CHEBI:59789"/>
    </ligand>
</feature>
<feature type="binding site" evidence="8">
    <location>
        <position position="24"/>
    </location>
    <ligand>
        <name>substrate</name>
    </ligand>
</feature>
<keyword evidence="3 8" id="KW-0479">Metal-binding</keyword>